<dbReference type="EMBL" id="MAQB02000001">
    <property type="protein sequence ID" value="OFJ49763.1"/>
    <property type="molecule type" value="Genomic_DNA"/>
</dbReference>
<evidence type="ECO:0000313" key="1">
    <source>
        <dbReference type="EMBL" id="OFJ49763.1"/>
    </source>
</evidence>
<comment type="caution">
    <text evidence="1">The sequence shown here is derived from an EMBL/GenBank/DDBJ whole genome shotgun (WGS) entry which is preliminary data.</text>
</comment>
<dbReference type="Proteomes" id="UP000092634">
    <property type="component" value="Unassembled WGS sequence"/>
</dbReference>
<evidence type="ECO:0000313" key="2">
    <source>
        <dbReference type="Proteomes" id="UP000092634"/>
    </source>
</evidence>
<gene>
    <name evidence="1" type="ORF">BA896_013735</name>
</gene>
<proteinExistence type="predicted"/>
<dbReference type="AlphaFoldDB" id="A0A1E8PTY7"/>
<sequence length="65" mass="7362">MIAFQGAWFDGYWVMRGVRFLVRRGDRQNYPPLSRASIVQTEGAFAACSAERLVLALVLWNPGNM</sequence>
<reference evidence="1 2" key="1">
    <citation type="submission" date="2016-10" db="EMBL/GenBank/DDBJ databases">
        <title>Updated version of Genome Assembly of Janthinobacterium lividum ERGS5:01.</title>
        <authorList>
            <person name="Kumar R."/>
            <person name="Acharya V."/>
            <person name="Singh D."/>
        </authorList>
    </citation>
    <scope>NUCLEOTIDE SEQUENCE [LARGE SCALE GENOMIC DNA]</scope>
    <source>
        <strain evidence="1 2">ERGS5:01</strain>
    </source>
</reference>
<organism evidence="1 2">
    <name type="scientific">Janthinobacterium lividum</name>
    <dbReference type="NCBI Taxonomy" id="29581"/>
    <lineage>
        <taxon>Bacteria</taxon>
        <taxon>Pseudomonadati</taxon>
        <taxon>Pseudomonadota</taxon>
        <taxon>Betaproteobacteria</taxon>
        <taxon>Burkholderiales</taxon>
        <taxon>Oxalobacteraceae</taxon>
        <taxon>Janthinobacterium</taxon>
    </lineage>
</organism>
<protein>
    <submittedName>
        <fullName evidence="1">Uncharacterized protein</fullName>
    </submittedName>
</protein>
<name>A0A1E8PTY7_9BURK</name>
<accession>A0A1E8PTY7</accession>